<dbReference type="SUPFAM" id="SSF50800">
    <property type="entry name" value="PK beta-barrel domain-like"/>
    <property type="match status" value="1"/>
</dbReference>
<dbReference type="EMBL" id="JAUSWH010000001">
    <property type="protein sequence ID" value="MDQ0454194.1"/>
    <property type="molecule type" value="Genomic_DNA"/>
</dbReference>
<dbReference type="PANTHER" id="PTHR14237">
    <property type="entry name" value="MOLYBDOPTERIN COFACTOR SULFURASE MOSC"/>
    <property type="match status" value="1"/>
</dbReference>
<proteinExistence type="predicted"/>
<name>A0ABU0IAD8_9HYPH</name>
<evidence type="ECO:0000313" key="3">
    <source>
        <dbReference type="Proteomes" id="UP001235269"/>
    </source>
</evidence>
<dbReference type="Pfam" id="PF03473">
    <property type="entry name" value="MOSC"/>
    <property type="match status" value="1"/>
</dbReference>
<accession>A0ABU0IAD8</accession>
<gene>
    <name evidence="2" type="ORF">QO005_000509</name>
</gene>
<feature type="domain" description="MOSC" evidence="1">
    <location>
        <begin position="124"/>
        <end position="272"/>
    </location>
</feature>
<reference evidence="2 3" key="1">
    <citation type="submission" date="2023-07" db="EMBL/GenBank/DDBJ databases">
        <title>Genomic Encyclopedia of Type Strains, Phase IV (KMG-IV): sequencing the most valuable type-strain genomes for metagenomic binning, comparative biology and taxonomic classification.</title>
        <authorList>
            <person name="Goeker M."/>
        </authorList>
    </citation>
    <scope>NUCLEOTIDE SEQUENCE [LARGE SCALE GENOMIC DNA]</scope>
    <source>
        <strain evidence="2 3">DSM 100301</strain>
    </source>
</reference>
<evidence type="ECO:0000259" key="1">
    <source>
        <dbReference type="PROSITE" id="PS51340"/>
    </source>
</evidence>
<dbReference type="PROSITE" id="PS51340">
    <property type="entry name" value="MOSC"/>
    <property type="match status" value="1"/>
</dbReference>
<dbReference type="Pfam" id="PF03476">
    <property type="entry name" value="MOSC_N"/>
    <property type="match status" value="1"/>
</dbReference>
<dbReference type="Proteomes" id="UP001235269">
    <property type="component" value="Unassembled WGS sequence"/>
</dbReference>
<dbReference type="InterPro" id="IPR011037">
    <property type="entry name" value="Pyrv_Knase-like_insert_dom_sf"/>
</dbReference>
<protein>
    <submittedName>
        <fullName evidence="2">Uncharacterized protein YcbX</fullName>
    </submittedName>
</protein>
<dbReference type="PANTHER" id="PTHR14237:SF19">
    <property type="entry name" value="MITOCHONDRIAL AMIDOXIME REDUCING COMPONENT 1"/>
    <property type="match status" value="1"/>
</dbReference>
<dbReference type="InterPro" id="IPR005302">
    <property type="entry name" value="MoCF_Sase_C"/>
</dbReference>
<comment type="caution">
    <text evidence="2">The sequence shown here is derived from an EMBL/GenBank/DDBJ whole genome shotgun (WGS) entry which is preliminary data.</text>
</comment>
<dbReference type="SUPFAM" id="SSF141673">
    <property type="entry name" value="MOSC N-terminal domain-like"/>
    <property type="match status" value="1"/>
</dbReference>
<dbReference type="InterPro" id="IPR005303">
    <property type="entry name" value="MOCOS_middle"/>
</dbReference>
<organism evidence="2 3">
    <name type="scientific">Rhizobium paknamense</name>
    <dbReference type="NCBI Taxonomy" id="1206817"/>
    <lineage>
        <taxon>Bacteria</taxon>
        <taxon>Pseudomonadati</taxon>
        <taxon>Pseudomonadota</taxon>
        <taxon>Alphaproteobacteria</taxon>
        <taxon>Hyphomicrobiales</taxon>
        <taxon>Rhizobiaceae</taxon>
        <taxon>Rhizobium/Agrobacterium group</taxon>
        <taxon>Rhizobium</taxon>
    </lineage>
</organism>
<keyword evidence="3" id="KW-1185">Reference proteome</keyword>
<sequence>MTMQVSKLAIYPLKSARGIGLRTSPVTPEGLRGDRRMMLVDESGTFASQRSLPGLARLQAQLSEGQVTLTLNDGRSLTFHESKAAGRRAVTVWSSTVDAACAPDPVNRTLSDWLGQKLSLVFFDKASERVANPEWAGPNAPLAFADGYPVLITTTGSLAALNADMERRGEGQIGMERFRPNIVVDCEEAWAEDRWAALAINGIRFDLVKPCARCIIITQDQESGSRDGASPMPAMGRLRMSGDRRVPGPLFGWNAVPRGSGQISTGDRVELLEERPEGWPIKRRGGA</sequence>
<evidence type="ECO:0000313" key="2">
    <source>
        <dbReference type="EMBL" id="MDQ0454194.1"/>
    </source>
</evidence>